<dbReference type="AlphaFoldDB" id="A0A9D9HRJ5"/>
<proteinExistence type="predicted"/>
<accession>A0A9D9HRJ5</accession>
<name>A0A9D9HRJ5_9SPIR</name>
<protein>
    <submittedName>
        <fullName evidence="2">GNAT family N-acetyltransferase</fullName>
    </submittedName>
</protein>
<dbReference type="InterPro" id="IPR016181">
    <property type="entry name" value="Acyl_CoA_acyltransferase"/>
</dbReference>
<reference evidence="2" key="2">
    <citation type="journal article" date="2021" name="PeerJ">
        <title>Extensive microbial diversity within the chicken gut microbiome revealed by metagenomics and culture.</title>
        <authorList>
            <person name="Gilroy R."/>
            <person name="Ravi A."/>
            <person name="Getino M."/>
            <person name="Pursley I."/>
            <person name="Horton D.L."/>
            <person name="Alikhan N.F."/>
            <person name="Baker D."/>
            <person name="Gharbi K."/>
            <person name="Hall N."/>
            <person name="Watson M."/>
            <person name="Adriaenssens E.M."/>
            <person name="Foster-Nyarko E."/>
            <person name="Jarju S."/>
            <person name="Secka A."/>
            <person name="Antonio M."/>
            <person name="Oren A."/>
            <person name="Chaudhuri R.R."/>
            <person name="La Ragione R."/>
            <person name="Hildebrand F."/>
            <person name="Pallen M.J."/>
        </authorList>
    </citation>
    <scope>NUCLEOTIDE SEQUENCE</scope>
    <source>
        <strain evidence="2">10532</strain>
    </source>
</reference>
<organism evidence="2 3">
    <name type="scientific">Candidatus Gallitreponema excrementavium</name>
    <dbReference type="NCBI Taxonomy" id="2840840"/>
    <lineage>
        <taxon>Bacteria</taxon>
        <taxon>Pseudomonadati</taxon>
        <taxon>Spirochaetota</taxon>
        <taxon>Spirochaetia</taxon>
        <taxon>Spirochaetales</taxon>
        <taxon>Candidatus Gallitreponema</taxon>
    </lineage>
</organism>
<dbReference type="EMBL" id="JADIMM010000112">
    <property type="protein sequence ID" value="MBO8458533.1"/>
    <property type="molecule type" value="Genomic_DNA"/>
</dbReference>
<dbReference type="InterPro" id="IPR000182">
    <property type="entry name" value="GNAT_dom"/>
</dbReference>
<dbReference type="Gene3D" id="3.40.630.30">
    <property type="match status" value="1"/>
</dbReference>
<dbReference type="CDD" id="cd04301">
    <property type="entry name" value="NAT_SF"/>
    <property type="match status" value="1"/>
</dbReference>
<reference evidence="2" key="1">
    <citation type="submission" date="2020-10" db="EMBL/GenBank/DDBJ databases">
        <authorList>
            <person name="Gilroy R."/>
        </authorList>
    </citation>
    <scope>NUCLEOTIDE SEQUENCE</scope>
    <source>
        <strain evidence="2">10532</strain>
    </source>
</reference>
<sequence>MVEIRYAREDDREFWYSLDKHLPLQQFYNKIRDKTGYVLLEDNKPVGLLRYNLFWDKFPFCTMLFIEQNYQRKGYGRKLMEHWEKDMKSKGYGMLLASTQVDEDAQHFYRKLGYKDCGGLVIDVPEFKQPMELFLVKGL</sequence>
<dbReference type="Proteomes" id="UP000823638">
    <property type="component" value="Unassembled WGS sequence"/>
</dbReference>
<gene>
    <name evidence="2" type="ORF">IAA81_09965</name>
</gene>
<dbReference type="Pfam" id="PF00583">
    <property type="entry name" value="Acetyltransf_1"/>
    <property type="match status" value="1"/>
</dbReference>
<feature type="domain" description="N-acetyltransferase" evidence="1">
    <location>
        <begin position="2"/>
        <end position="136"/>
    </location>
</feature>
<comment type="caution">
    <text evidence="2">The sequence shown here is derived from an EMBL/GenBank/DDBJ whole genome shotgun (WGS) entry which is preliminary data.</text>
</comment>
<dbReference type="SUPFAM" id="SSF55729">
    <property type="entry name" value="Acyl-CoA N-acyltransferases (Nat)"/>
    <property type="match status" value="1"/>
</dbReference>
<dbReference type="GO" id="GO:0016747">
    <property type="term" value="F:acyltransferase activity, transferring groups other than amino-acyl groups"/>
    <property type="evidence" value="ECO:0007669"/>
    <property type="project" value="InterPro"/>
</dbReference>
<evidence type="ECO:0000313" key="3">
    <source>
        <dbReference type="Proteomes" id="UP000823638"/>
    </source>
</evidence>
<evidence type="ECO:0000259" key="1">
    <source>
        <dbReference type="PROSITE" id="PS51186"/>
    </source>
</evidence>
<dbReference type="PROSITE" id="PS51186">
    <property type="entry name" value="GNAT"/>
    <property type="match status" value="1"/>
</dbReference>
<evidence type="ECO:0000313" key="2">
    <source>
        <dbReference type="EMBL" id="MBO8458533.1"/>
    </source>
</evidence>